<evidence type="ECO:0000313" key="2">
    <source>
        <dbReference type="Proteomes" id="UP000235220"/>
    </source>
</evidence>
<proteinExistence type="predicted"/>
<dbReference type="Pfam" id="PF07727">
    <property type="entry name" value="RVT_2"/>
    <property type="match status" value="1"/>
</dbReference>
<dbReference type="SUPFAM" id="SSF56672">
    <property type="entry name" value="DNA/RNA polymerases"/>
    <property type="match status" value="1"/>
</dbReference>
<dbReference type="KEGG" id="jre:118343988"/>
<dbReference type="Proteomes" id="UP000235220">
    <property type="component" value="Chromosome 12"/>
</dbReference>
<name>A0A6P9DWK5_JUGRE</name>
<reference evidence="3" key="1">
    <citation type="submission" date="2025-08" db="UniProtKB">
        <authorList>
            <consortium name="RefSeq"/>
        </authorList>
    </citation>
    <scope>IDENTIFICATION</scope>
    <source>
        <tissue evidence="3">Leaves</tissue>
    </source>
</reference>
<dbReference type="CDD" id="cd09272">
    <property type="entry name" value="RNase_HI_RT_Ty1"/>
    <property type="match status" value="1"/>
</dbReference>
<gene>
    <name evidence="3" type="primary">LOC118343988</name>
</gene>
<dbReference type="AlphaFoldDB" id="A0A6P9DWK5"/>
<dbReference type="PANTHER" id="PTHR11439">
    <property type="entry name" value="GAG-POL-RELATED RETROTRANSPOSON"/>
    <property type="match status" value="1"/>
</dbReference>
<dbReference type="InterPro" id="IPR013103">
    <property type="entry name" value="RVT_2"/>
</dbReference>
<dbReference type="OrthoDB" id="414945at2759"/>
<organism evidence="2 3">
    <name type="scientific">Juglans regia</name>
    <name type="common">English walnut</name>
    <dbReference type="NCBI Taxonomy" id="51240"/>
    <lineage>
        <taxon>Eukaryota</taxon>
        <taxon>Viridiplantae</taxon>
        <taxon>Streptophyta</taxon>
        <taxon>Embryophyta</taxon>
        <taxon>Tracheophyta</taxon>
        <taxon>Spermatophyta</taxon>
        <taxon>Magnoliopsida</taxon>
        <taxon>eudicotyledons</taxon>
        <taxon>Gunneridae</taxon>
        <taxon>Pentapetalae</taxon>
        <taxon>rosids</taxon>
        <taxon>fabids</taxon>
        <taxon>Fagales</taxon>
        <taxon>Juglandaceae</taxon>
        <taxon>Juglans</taxon>
    </lineage>
</organism>
<feature type="domain" description="Reverse transcriptase Ty1/copia-type" evidence="1">
    <location>
        <begin position="1"/>
        <end position="146"/>
    </location>
</feature>
<sequence>MSQPIGFIHPEYPDYVCKLHKAIYGLKQAPRAWFAQLRSSLCEYGFQQSQADPSLFIYSHQSVVIFVLIYVDDIVVTSSHQSQIDHLISYLASVFPLKDLGRLSYFLGIEITYLANGIHLSQRKYICDMLSKANMLSANGVTSPMSASTRLSIHDSPTFPDPTLYRSIVGSLQYLSLTRPDIAFSVNKICQFMHNPKHSHWQAVKRLLRYLKQTLNFGILLQKSSSLQIQAFSDADWAGCPDDRRSTGGFCIFLGSNLVSWSSRKQRTVAHSSTEAEYKALANTTAEVLWLQSLLKELHIFLPKAPILWCDNLGATYLSVNPILHSRTKHMEIDFHFVRDRVAAKTIQVAFLPSKDQLADIFTKPIVSTRFSSMRTSLTVVDTPLGSRGRVEASSLASTTESTLQGISKSAASLEPSGIT</sequence>
<dbReference type="InParanoid" id="A0A6P9DWK5"/>
<evidence type="ECO:0000313" key="3">
    <source>
        <dbReference type="RefSeq" id="XP_035539541.1"/>
    </source>
</evidence>
<dbReference type="RefSeq" id="XP_035539541.1">
    <property type="nucleotide sequence ID" value="XM_035683648.1"/>
</dbReference>
<dbReference type="PANTHER" id="PTHR11439:SF450">
    <property type="entry name" value="REVERSE TRANSCRIPTASE TY1_COPIA-TYPE DOMAIN-CONTAINING PROTEIN"/>
    <property type="match status" value="1"/>
</dbReference>
<dbReference type="InterPro" id="IPR043502">
    <property type="entry name" value="DNA/RNA_pol_sf"/>
</dbReference>
<dbReference type="GeneID" id="118343988"/>
<accession>A0A6P9DWK5</accession>
<protein>
    <submittedName>
        <fullName evidence="3">Uncharacterized mitochondrial protein AtMg00810-like</fullName>
    </submittedName>
</protein>
<evidence type="ECO:0000259" key="1">
    <source>
        <dbReference type="Pfam" id="PF07727"/>
    </source>
</evidence>
<keyword evidence="2" id="KW-1185">Reference proteome</keyword>